<organism evidence="1 2">
    <name type="scientific">Elsinoe ampelina</name>
    <dbReference type="NCBI Taxonomy" id="302913"/>
    <lineage>
        <taxon>Eukaryota</taxon>
        <taxon>Fungi</taxon>
        <taxon>Dikarya</taxon>
        <taxon>Ascomycota</taxon>
        <taxon>Pezizomycotina</taxon>
        <taxon>Dothideomycetes</taxon>
        <taxon>Dothideomycetidae</taxon>
        <taxon>Myriangiales</taxon>
        <taxon>Elsinoaceae</taxon>
        <taxon>Elsinoe</taxon>
    </lineage>
</organism>
<protein>
    <submittedName>
        <fullName evidence="1">Uncharacterized protein</fullName>
    </submittedName>
</protein>
<gene>
    <name evidence="1" type="ORF">BDZ85DRAFT_308633</name>
</gene>
<keyword evidence="2" id="KW-1185">Reference proteome</keyword>
<evidence type="ECO:0000313" key="1">
    <source>
        <dbReference type="EMBL" id="KAF2218559.1"/>
    </source>
</evidence>
<feature type="non-terminal residue" evidence="1">
    <location>
        <position position="58"/>
    </location>
</feature>
<evidence type="ECO:0000313" key="2">
    <source>
        <dbReference type="Proteomes" id="UP000799538"/>
    </source>
</evidence>
<dbReference type="Proteomes" id="UP000799538">
    <property type="component" value="Unassembled WGS sequence"/>
</dbReference>
<name>A0A6A6FYT8_9PEZI</name>
<sequence length="58" mass="6537">MAITPVWFWNCLDRTFPASFVKLSMRKRASTPCPTSALLGSFWTLWLGFISARSGILV</sequence>
<proteinExistence type="predicted"/>
<reference evidence="2" key="1">
    <citation type="journal article" date="2020" name="Stud. Mycol.">
        <title>101 Dothideomycetes genomes: A test case for predicting lifestyles and emergence of pathogens.</title>
        <authorList>
            <person name="Haridas S."/>
            <person name="Albert R."/>
            <person name="Binder M."/>
            <person name="Bloem J."/>
            <person name="LaButti K."/>
            <person name="Salamov A."/>
            <person name="Andreopoulos B."/>
            <person name="Baker S."/>
            <person name="Barry K."/>
            <person name="Bills G."/>
            <person name="Bluhm B."/>
            <person name="Cannon C."/>
            <person name="Castanera R."/>
            <person name="Culley D."/>
            <person name="Daum C."/>
            <person name="Ezra D."/>
            <person name="Gonzalez J."/>
            <person name="Henrissat B."/>
            <person name="Kuo A."/>
            <person name="Liang C."/>
            <person name="Lipzen A."/>
            <person name="Lutzoni F."/>
            <person name="Magnuson J."/>
            <person name="Mondo S."/>
            <person name="Nolan M."/>
            <person name="Ohm R."/>
            <person name="Pangilinan J."/>
            <person name="Park H.-J."/>
            <person name="Ramirez L."/>
            <person name="Alfaro M."/>
            <person name="Sun H."/>
            <person name="Tritt A."/>
            <person name="Yoshinaga Y."/>
            <person name="Zwiers L.-H."/>
            <person name="Turgeon B."/>
            <person name="Goodwin S."/>
            <person name="Spatafora J."/>
            <person name="Crous P."/>
            <person name="Grigoriev I."/>
        </authorList>
    </citation>
    <scope>NUCLEOTIDE SEQUENCE [LARGE SCALE GENOMIC DNA]</scope>
    <source>
        <strain evidence="2">CECT 20119</strain>
    </source>
</reference>
<dbReference type="EMBL" id="ML992538">
    <property type="protein sequence ID" value="KAF2218559.1"/>
    <property type="molecule type" value="Genomic_DNA"/>
</dbReference>
<dbReference type="AlphaFoldDB" id="A0A6A6FYT8"/>
<accession>A0A6A6FYT8</accession>